<evidence type="ECO:0008006" key="6">
    <source>
        <dbReference type="Google" id="ProtNLM"/>
    </source>
</evidence>
<evidence type="ECO:0000259" key="3">
    <source>
        <dbReference type="Pfam" id="PF03454"/>
    </source>
</evidence>
<dbReference type="InterPro" id="IPR001453">
    <property type="entry name" value="MoaB/Mog_dom"/>
</dbReference>
<dbReference type="InterPro" id="IPR008284">
    <property type="entry name" value="MoCF_biosynth_CS"/>
</dbReference>
<name>A0A645BLA0_9ZZZZ</name>
<evidence type="ECO:0000313" key="5">
    <source>
        <dbReference type="EMBL" id="MPM65321.1"/>
    </source>
</evidence>
<dbReference type="InterPro" id="IPR024370">
    <property type="entry name" value="PBP_domain"/>
</dbReference>
<dbReference type="FunFam" id="2.40.340.10:FF:000005">
    <property type="entry name" value="Molybdopterin molybdenumtransferase MoeA"/>
    <property type="match status" value="1"/>
</dbReference>
<dbReference type="SUPFAM" id="SSF53850">
    <property type="entry name" value="Periplasmic binding protein-like II"/>
    <property type="match status" value="1"/>
</dbReference>
<feature type="domain" description="PBP" evidence="4">
    <location>
        <begin position="196"/>
        <end position="373"/>
    </location>
</feature>
<sequence>MIKQQILTALDENDMVIVNAGSSAGTEDYTVHILREVGEVVVHGVAIKPGKPVMLAIVKGKPVIGLPGYPVSAYIAFELFCNPVMQLFSGNESRDMKMIDAVISKRIVSSLKHREYVRVKVGKVDDKYIAAPLARGAGAAMSLVKADGFCVIEQKSEGYEAGENVKVDLYKSTDAIDNTLVSIGSHDVILDIISDMMSRQHSGMNLSSTHVGSMGGLMAMKRGETTIAPCHLLDEKTGVYNDSYVKNLFPEKDMVIIKGVERIQGIMVKKGNPLGINCIEDIVSHRFINRQRGAGTRLLFDYKLKQLGINPEEIDGYDKEATTHMAVAALISSENADAGMGIASAAVAMNLDFIEVGPAEYDFVIERKNLEKPYYS</sequence>
<dbReference type="Gene3D" id="3.40.980.10">
    <property type="entry name" value="MoaB/Mog-like domain"/>
    <property type="match status" value="1"/>
</dbReference>
<dbReference type="InterPro" id="IPR036688">
    <property type="entry name" value="MoeA_C_domain_IV_sf"/>
</dbReference>
<dbReference type="Gene3D" id="2.40.340.10">
    <property type="entry name" value="MoeA, C-terminal, domain IV"/>
    <property type="match status" value="1"/>
</dbReference>
<dbReference type="Pfam" id="PF12727">
    <property type="entry name" value="PBP_like"/>
    <property type="match status" value="1"/>
</dbReference>
<evidence type="ECO:0000256" key="1">
    <source>
        <dbReference type="ARBA" id="ARBA00023150"/>
    </source>
</evidence>
<dbReference type="Pfam" id="PF03454">
    <property type="entry name" value="MoeA_C"/>
    <property type="match status" value="1"/>
</dbReference>
<feature type="domain" description="MoaB/Mog" evidence="2">
    <location>
        <begin position="2"/>
        <end position="85"/>
    </location>
</feature>
<evidence type="ECO:0000259" key="2">
    <source>
        <dbReference type="Pfam" id="PF00994"/>
    </source>
</evidence>
<protein>
    <recommendedName>
        <fullName evidence="6">Molybdopterin molybdotransferase</fullName>
    </recommendedName>
</protein>
<reference evidence="5" key="1">
    <citation type="submission" date="2019-08" db="EMBL/GenBank/DDBJ databases">
        <authorList>
            <person name="Kucharzyk K."/>
            <person name="Murdoch R.W."/>
            <person name="Higgins S."/>
            <person name="Loffler F."/>
        </authorList>
    </citation>
    <scope>NUCLEOTIDE SEQUENCE</scope>
</reference>
<dbReference type="InterPro" id="IPR005111">
    <property type="entry name" value="MoeA_C_domain_IV"/>
</dbReference>
<dbReference type="GO" id="GO:0006777">
    <property type="term" value="P:Mo-molybdopterin cofactor biosynthetic process"/>
    <property type="evidence" value="ECO:0007669"/>
    <property type="project" value="UniProtKB-KW"/>
</dbReference>
<comment type="caution">
    <text evidence="5">The sequence shown here is derived from an EMBL/GenBank/DDBJ whole genome shotgun (WGS) entry which is preliminary data.</text>
</comment>
<dbReference type="SUPFAM" id="SSF53218">
    <property type="entry name" value="Molybdenum cofactor biosynthesis proteins"/>
    <property type="match status" value="1"/>
</dbReference>
<dbReference type="AlphaFoldDB" id="A0A645BLA0"/>
<dbReference type="PANTHER" id="PTHR38431:SF1">
    <property type="entry name" value="BLL2305 PROTEIN"/>
    <property type="match status" value="1"/>
</dbReference>
<dbReference type="PANTHER" id="PTHR38431">
    <property type="entry name" value="BLL2305 PROTEIN"/>
    <property type="match status" value="1"/>
</dbReference>
<keyword evidence="1" id="KW-0501">Molybdenum cofactor biosynthesis</keyword>
<feature type="domain" description="MoeA C-terminal" evidence="3">
    <location>
        <begin position="101"/>
        <end position="167"/>
    </location>
</feature>
<gene>
    <name evidence="5" type="ORF">SDC9_112216</name>
</gene>
<dbReference type="EMBL" id="VSSQ01020455">
    <property type="protein sequence ID" value="MPM65321.1"/>
    <property type="molecule type" value="Genomic_DNA"/>
</dbReference>
<dbReference type="Pfam" id="PF00994">
    <property type="entry name" value="MoCF_biosynth"/>
    <property type="match status" value="1"/>
</dbReference>
<evidence type="ECO:0000259" key="4">
    <source>
        <dbReference type="Pfam" id="PF12727"/>
    </source>
</evidence>
<dbReference type="InterPro" id="IPR036425">
    <property type="entry name" value="MoaB/Mog-like_dom_sf"/>
</dbReference>
<accession>A0A645BLA0</accession>
<organism evidence="5">
    <name type="scientific">bioreactor metagenome</name>
    <dbReference type="NCBI Taxonomy" id="1076179"/>
    <lineage>
        <taxon>unclassified sequences</taxon>
        <taxon>metagenomes</taxon>
        <taxon>ecological metagenomes</taxon>
    </lineage>
</organism>
<proteinExistence type="predicted"/>
<dbReference type="SUPFAM" id="SSF63867">
    <property type="entry name" value="MoeA C-terminal domain-like"/>
    <property type="match status" value="1"/>
</dbReference>
<dbReference type="PROSITE" id="PS01079">
    <property type="entry name" value="MOCF_BIOSYNTHESIS_2"/>
    <property type="match status" value="1"/>
</dbReference>